<dbReference type="Proteomes" id="UP000599578">
    <property type="component" value="Unassembled WGS sequence"/>
</dbReference>
<dbReference type="EMBL" id="BMLT01000004">
    <property type="protein sequence ID" value="GGO81505.1"/>
    <property type="molecule type" value="Genomic_DNA"/>
</dbReference>
<protein>
    <recommendedName>
        <fullName evidence="5">RND family efflux transporter, MFP subunit</fullName>
    </recommendedName>
</protein>
<dbReference type="Gene3D" id="2.40.30.170">
    <property type="match status" value="1"/>
</dbReference>
<comment type="caution">
    <text evidence="3">The sequence shown here is derived from an EMBL/GenBank/DDBJ whole genome shotgun (WGS) entry which is preliminary data.</text>
</comment>
<dbReference type="PANTHER" id="PTHR30469">
    <property type="entry name" value="MULTIDRUG RESISTANCE PROTEIN MDTA"/>
    <property type="match status" value="1"/>
</dbReference>
<dbReference type="RefSeq" id="WP_188860508.1">
    <property type="nucleotide sequence ID" value="NZ_BMLT01000004.1"/>
</dbReference>
<accession>A0A917ZEG2</accession>
<organism evidence="3 4">
    <name type="scientific">Marinobacterium nitratireducens</name>
    <dbReference type="NCBI Taxonomy" id="518897"/>
    <lineage>
        <taxon>Bacteria</taxon>
        <taxon>Pseudomonadati</taxon>
        <taxon>Pseudomonadota</taxon>
        <taxon>Gammaproteobacteria</taxon>
        <taxon>Oceanospirillales</taxon>
        <taxon>Oceanospirillaceae</taxon>
        <taxon>Marinobacterium</taxon>
    </lineage>
</organism>
<keyword evidence="4" id="KW-1185">Reference proteome</keyword>
<dbReference type="InterPro" id="IPR006143">
    <property type="entry name" value="RND_pump_MFP"/>
</dbReference>
<evidence type="ECO:0000256" key="1">
    <source>
        <dbReference type="ARBA" id="ARBA00009477"/>
    </source>
</evidence>
<evidence type="ECO:0000313" key="4">
    <source>
        <dbReference type="Proteomes" id="UP000599578"/>
    </source>
</evidence>
<evidence type="ECO:0000313" key="3">
    <source>
        <dbReference type="EMBL" id="GGO81505.1"/>
    </source>
</evidence>
<dbReference type="GO" id="GO:1990281">
    <property type="term" value="C:efflux pump complex"/>
    <property type="evidence" value="ECO:0007669"/>
    <property type="project" value="TreeGrafter"/>
</dbReference>
<dbReference type="PANTHER" id="PTHR30469:SF15">
    <property type="entry name" value="HLYD FAMILY OF SECRETION PROTEINS"/>
    <property type="match status" value="1"/>
</dbReference>
<name>A0A917ZEG2_9GAMM</name>
<proteinExistence type="inferred from homology"/>
<gene>
    <name evidence="3" type="ORF">GCM10011348_20700</name>
</gene>
<evidence type="ECO:0008006" key="5">
    <source>
        <dbReference type="Google" id="ProtNLM"/>
    </source>
</evidence>
<dbReference type="GO" id="GO:0015562">
    <property type="term" value="F:efflux transmembrane transporter activity"/>
    <property type="evidence" value="ECO:0007669"/>
    <property type="project" value="TreeGrafter"/>
</dbReference>
<dbReference type="Gene3D" id="1.10.287.470">
    <property type="entry name" value="Helix hairpin bin"/>
    <property type="match status" value="1"/>
</dbReference>
<dbReference type="NCBIfam" id="TIGR01730">
    <property type="entry name" value="RND_mfp"/>
    <property type="match status" value="1"/>
</dbReference>
<dbReference type="SUPFAM" id="SSF111369">
    <property type="entry name" value="HlyD-like secretion proteins"/>
    <property type="match status" value="1"/>
</dbReference>
<feature type="signal peptide" evidence="2">
    <location>
        <begin position="1"/>
        <end position="24"/>
    </location>
</feature>
<feature type="chain" id="PRO_5036757592" description="RND family efflux transporter, MFP subunit" evidence="2">
    <location>
        <begin position="25"/>
        <end position="261"/>
    </location>
</feature>
<dbReference type="Gene3D" id="2.40.50.100">
    <property type="match status" value="1"/>
</dbReference>
<reference evidence="3 4" key="1">
    <citation type="journal article" date="2014" name="Int. J. Syst. Evol. Microbiol.">
        <title>Complete genome sequence of Corynebacterium casei LMG S-19264T (=DSM 44701T), isolated from a smear-ripened cheese.</title>
        <authorList>
            <consortium name="US DOE Joint Genome Institute (JGI-PGF)"/>
            <person name="Walter F."/>
            <person name="Albersmeier A."/>
            <person name="Kalinowski J."/>
            <person name="Ruckert C."/>
        </authorList>
    </citation>
    <scope>NUCLEOTIDE SEQUENCE [LARGE SCALE GENOMIC DNA]</scope>
    <source>
        <strain evidence="3 4">CGMCC 1.7286</strain>
    </source>
</reference>
<evidence type="ECO:0000256" key="2">
    <source>
        <dbReference type="SAM" id="SignalP"/>
    </source>
</evidence>
<sequence>MGRTSGLILAAWCIASVVAVPVQAADDRLATTPSRSSDAVTAHQARGVLRARDKAVLSSEQAGRILAMPFGDGQPFDEGQVLVSFDCSAYRARLKAAQASVRVAQEELGHARQLASLNSVGRFEVTLAEARQAQARAEAEIYAVQVERCEIKAPFKGRVVERLVQPHESVAAGAPLLEIVDNTSLEVQLLVPSGWLGWLRPGQSFRFVPDETRRPLQARVERLGAAIDEGSQTLLLIGTLPADASGLLAGMSGNAEFGDTP</sequence>
<comment type="similarity">
    <text evidence="1">Belongs to the membrane fusion protein (MFP) (TC 8.A.1) family.</text>
</comment>
<dbReference type="AlphaFoldDB" id="A0A917ZEG2"/>
<keyword evidence="2" id="KW-0732">Signal</keyword>